<reference evidence="2 3" key="2">
    <citation type="journal article" date="2016" name="Genome Announc.">
        <title>Permanent Draft Genome Sequences for Two Variants of Frankia sp. Strain CpI1, the First Frankia Strain Isolated from Root Nodules of Comptonia peregrina.</title>
        <authorList>
            <person name="Oshone R."/>
            <person name="Hurst S.G.IV."/>
            <person name="Abebe-Akele F."/>
            <person name="Simpson S."/>
            <person name="Morris K."/>
            <person name="Thomas W.K."/>
            <person name="Tisa L.S."/>
        </authorList>
    </citation>
    <scope>NUCLEOTIDE SEQUENCE [LARGE SCALE GENOMIC DNA]</scope>
    <source>
        <strain evidence="3">CpI1-S</strain>
    </source>
</reference>
<evidence type="ECO:0000313" key="3">
    <source>
        <dbReference type="Proteomes" id="UP000032545"/>
    </source>
</evidence>
<name>A0A0D8BAT8_9ACTN</name>
<keyword evidence="3" id="KW-1185">Reference proteome</keyword>
<feature type="compositionally biased region" description="Basic and acidic residues" evidence="1">
    <location>
        <begin position="24"/>
        <end position="37"/>
    </location>
</feature>
<organism evidence="2 3">
    <name type="scientific">Frankia torreyi</name>
    <dbReference type="NCBI Taxonomy" id="1856"/>
    <lineage>
        <taxon>Bacteria</taxon>
        <taxon>Bacillati</taxon>
        <taxon>Actinomycetota</taxon>
        <taxon>Actinomycetes</taxon>
        <taxon>Frankiales</taxon>
        <taxon>Frankiaceae</taxon>
        <taxon>Frankia</taxon>
    </lineage>
</organism>
<protein>
    <submittedName>
        <fullName evidence="2">CRISPR-associated protein, Cse2 family</fullName>
    </submittedName>
</protein>
<comment type="caution">
    <text evidence="2">The sequence shown here is derived from an EMBL/GenBank/DDBJ whole genome shotgun (WGS) entry which is preliminary data.</text>
</comment>
<feature type="region of interest" description="Disordered" evidence="1">
    <location>
        <begin position="1"/>
        <end position="38"/>
    </location>
</feature>
<dbReference type="InterPro" id="IPR038287">
    <property type="entry name" value="Cse2_sf"/>
</dbReference>
<dbReference type="OrthoDB" id="4808431at2"/>
<dbReference type="EMBL" id="JYFN01000058">
    <property type="protein sequence ID" value="KJE20497.1"/>
    <property type="molecule type" value="Genomic_DNA"/>
</dbReference>
<dbReference type="Pfam" id="PF09485">
    <property type="entry name" value="CRISPR_Cse2"/>
    <property type="match status" value="1"/>
</dbReference>
<sequence length="206" mass="22127">MSEAAGTSPGTAPSPSTGTAPRRHFWERDHTGGRPDGADLAALRRGVGRAPGEAPQMWRCYTTLTADGKISPRLQAEHVALTLYAIHQQSLSVPAHQVGIGLGTAALRLHDSGSFSPDAVDRRFNTAATATGLDEAAYHLRGLVRQFRQLTIGLDYTALWHDLIDWQNPSSIGEVRRRWGSQYFFRPRRGETAGAAAADAGAPGTS</sequence>
<dbReference type="InterPro" id="IPR013382">
    <property type="entry name" value="CRISPR-assoc_prot_Cse2"/>
</dbReference>
<dbReference type="Proteomes" id="UP000032545">
    <property type="component" value="Unassembled WGS sequence"/>
</dbReference>
<gene>
    <name evidence="2" type="ORF">FF36_05169</name>
</gene>
<reference evidence="3" key="1">
    <citation type="submission" date="2015-02" db="EMBL/GenBank/DDBJ databases">
        <title>Draft Genome of Frankia sp. CpI1-S.</title>
        <authorList>
            <person name="Oshone R.T."/>
            <person name="Ngom M."/>
            <person name="Ghodhbane-Gtari F."/>
            <person name="Gtari M."/>
            <person name="Morris K."/>
            <person name="Thomas K."/>
            <person name="Sen A."/>
            <person name="Tisa L.S."/>
        </authorList>
    </citation>
    <scope>NUCLEOTIDE SEQUENCE [LARGE SCALE GENOMIC DNA]</scope>
    <source>
        <strain evidence="3">CpI1-S</strain>
    </source>
</reference>
<evidence type="ECO:0000256" key="1">
    <source>
        <dbReference type="SAM" id="MobiDB-lite"/>
    </source>
</evidence>
<dbReference type="Gene3D" id="1.10.520.40">
    <property type="entry name" value="CRISPR-associated protein Cse2"/>
    <property type="match status" value="1"/>
</dbReference>
<proteinExistence type="predicted"/>
<dbReference type="PATRIC" id="fig|1502723.3.peg.5376"/>
<dbReference type="CDD" id="cd09731">
    <property type="entry name" value="Cse2_I-E"/>
    <property type="match status" value="1"/>
</dbReference>
<evidence type="ECO:0000313" key="2">
    <source>
        <dbReference type="EMBL" id="KJE20497.1"/>
    </source>
</evidence>
<dbReference type="NCBIfam" id="TIGR02548">
    <property type="entry name" value="casB_cse2"/>
    <property type="match status" value="1"/>
</dbReference>
<dbReference type="RefSeq" id="WP_052681420.1">
    <property type="nucleotide sequence ID" value="NZ_JYFN01000058.1"/>
</dbReference>
<feature type="compositionally biased region" description="Polar residues" evidence="1">
    <location>
        <begin position="8"/>
        <end position="19"/>
    </location>
</feature>
<dbReference type="AlphaFoldDB" id="A0A0D8BAT8"/>
<accession>A0A0D8BAT8</accession>